<feature type="coiled-coil region" evidence="13">
    <location>
        <begin position="81"/>
        <end position="115"/>
    </location>
</feature>
<comment type="cofactor">
    <cofactor evidence="1">
        <name>Mg(2+)</name>
        <dbReference type="ChEBI" id="CHEBI:18420"/>
    </cofactor>
</comment>
<protein>
    <recommendedName>
        <fullName evidence="12">Alkyl transferase</fullName>
        <ecNumber evidence="12">2.5.1.-</ecNumber>
    </recommendedName>
</protein>
<evidence type="ECO:0000256" key="12">
    <source>
        <dbReference type="RuleBase" id="RU363018"/>
    </source>
</evidence>
<name>A0AAN9BPH0_9CAEN</name>
<evidence type="ECO:0000256" key="6">
    <source>
        <dbReference type="ARBA" id="ARBA00022824"/>
    </source>
</evidence>
<dbReference type="EC" id="2.5.1.-" evidence="12"/>
<evidence type="ECO:0000256" key="3">
    <source>
        <dbReference type="ARBA" id="ARBA00004922"/>
    </source>
</evidence>
<dbReference type="GO" id="GO:0005789">
    <property type="term" value="C:endoplasmic reticulum membrane"/>
    <property type="evidence" value="ECO:0007669"/>
    <property type="project" value="UniProtKB-SubCell"/>
</dbReference>
<keyword evidence="5 12" id="KW-0808">Transferase</keyword>
<evidence type="ECO:0000256" key="4">
    <source>
        <dbReference type="ARBA" id="ARBA00005432"/>
    </source>
</evidence>
<dbReference type="AlphaFoldDB" id="A0AAN9BPH0"/>
<dbReference type="InterPro" id="IPR018520">
    <property type="entry name" value="UPP_synth-like_CS"/>
</dbReference>
<dbReference type="InterPro" id="IPR036424">
    <property type="entry name" value="UPP_synth-like_sf"/>
</dbReference>
<dbReference type="PROSITE" id="PS01066">
    <property type="entry name" value="UPP_SYNTHASE"/>
    <property type="match status" value="1"/>
</dbReference>
<evidence type="ECO:0000256" key="10">
    <source>
        <dbReference type="ARBA" id="ARBA00058504"/>
    </source>
</evidence>
<comment type="function">
    <text evidence="10">With NUS1, forms the dehydrodolichyl diphosphate synthase (DDS) complex, an essential component of the dolichol monophosphate (Dol-P) biosynthetic machinery. Adds multiple copies of isopentenyl pyrophosphate (IPP) to farnesyl pyrophosphate (FPP) to produce dehydrodolichyl diphosphate (Dedol-PP), a precursor of dolichol which is utilized as a sugar carrier in protein glycosylation in the endoplasmic reticulum (ER).</text>
</comment>
<proteinExistence type="inferred from homology"/>
<dbReference type="EMBL" id="JBAMIC010000004">
    <property type="protein sequence ID" value="KAK7108774.1"/>
    <property type="molecule type" value="Genomic_DNA"/>
</dbReference>
<dbReference type="Pfam" id="PF01255">
    <property type="entry name" value="Prenyltransf"/>
    <property type="match status" value="1"/>
</dbReference>
<dbReference type="Proteomes" id="UP001374579">
    <property type="component" value="Unassembled WGS sequence"/>
</dbReference>
<evidence type="ECO:0000256" key="1">
    <source>
        <dbReference type="ARBA" id="ARBA00001946"/>
    </source>
</evidence>
<dbReference type="Gene3D" id="3.40.1180.10">
    <property type="entry name" value="Decaprenyl diphosphate synthase-like"/>
    <property type="match status" value="1"/>
</dbReference>
<dbReference type="SUPFAM" id="SSF64005">
    <property type="entry name" value="Undecaprenyl diphosphate synthase"/>
    <property type="match status" value="1"/>
</dbReference>
<dbReference type="GO" id="GO:0016094">
    <property type="term" value="P:polyprenol biosynthetic process"/>
    <property type="evidence" value="ECO:0007669"/>
    <property type="project" value="TreeGrafter"/>
</dbReference>
<dbReference type="GO" id="GO:0045547">
    <property type="term" value="F:ditrans,polycis-polyprenyl diphosphate synthase [(2E,6E)-farnesyl diphosphate specific] activity"/>
    <property type="evidence" value="ECO:0007669"/>
    <property type="project" value="UniProtKB-EC"/>
</dbReference>
<comment type="subunit">
    <text evidence="11">Forms an active dehydrodolichyl diphosphate synthase complex with NUS1.</text>
</comment>
<reference evidence="14 15" key="1">
    <citation type="submission" date="2024-02" db="EMBL/GenBank/DDBJ databases">
        <title>Chromosome-scale genome assembly of the rough periwinkle Littorina saxatilis.</title>
        <authorList>
            <person name="De Jode A."/>
            <person name="Faria R."/>
            <person name="Formenti G."/>
            <person name="Sims Y."/>
            <person name="Smith T.P."/>
            <person name="Tracey A."/>
            <person name="Wood J.M.D."/>
            <person name="Zagrodzka Z.B."/>
            <person name="Johannesson K."/>
            <person name="Butlin R.K."/>
            <person name="Leder E.H."/>
        </authorList>
    </citation>
    <scope>NUCLEOTIDE SEQUENCE [LARGE SCALE GENOMIC DNA]</scope>
    <source>
        <strain evidence="14">Snail1</strain>
        <tissue evidence="14">Muscle</tissue>
    </source>
</reference>
<keyword evidence="15" id="KW-1185">Reference proteome</keyword>
<sequence length="339" mass="38967">MSWFPERQQRTWLHKLCAGILKTGPVPKHVAFIMDGNRRFAVKQSIDRAEGHLKGFDKLAETLDWCLDLGICEVTVYAFSIENFKRSKEEVQCLMEIARQKFARLMQEKEMIEKHGVCVRVLGNLSLLPLDVQQLIADVVNYSKHNDKAILNVCFAYTAQDDMSNAMKELALGVKAGDIRDSDISETLLEQCLYTSHSRPVDLLIRTSGEVRLSDFLLWESAYSCLVFVKVLWPEFSVWHLYGTILLYQRNHAQIQVARQNSDIERERLQRESDHKLVLEELAQTGPEHKVPGDSITLQEGVQKYADARRQRTDSFLESLNARRNEFLERLQPVQASAS</sequence>
<keyword evidence="6" id="KW-0256">Endoplasmic reticulum</keyword>
<dbReference type="HAMAP" id="MF_01139">
    <property type="entry name" value="ISPT"/>
    <property type="match status" value="1"/>
</dbReference>
<comment type="pathway">
    <text evidence="3">Protein modification; protein glycosylation.</text>
</comment>
<evidence type="ECO:0000256" key="7">
    <source>
        <dbReference type="ARBA" id="ARBA00022842"/>
    </source>
</evidence>
<evidence type="ECO:0000256" key="13">
    <source>
        <dbReference type="SAM" id="Coils"/>
    </source>
</evidence>
<dbReference type="PANTHER" id="PTHR10291:SF43">
    <property type="entry name" value="DEHYDRODOLICHYL DIPHOSPHATE SYNTHASE COMPLEX SUBUNIT DHDDS"/>
    <property type="match status" value="1"/>
</dbReference>
<dbReference type="GO" id="GO:1904423">
    <property type="term" value="C:dehydrodolichyl diphosphate synthase complex"/>
    <property type="evidence" value="ECO:0007669"/>
    <property type="project" value="TreeGrafter"/>
</dbReference>
<comment type="subcellular location">
    <subcellularLocation>
        <location evidence="2">Endoplasmic reticulum membrane</location>
        <topology evidence="2">Peripheral membrane protein</topology>
    </subcellularLocation>
</comment>
<comment type="catalytic activity">
    <reaction evidence="9">
        <text>n isopentenyl diphosphate + (2E,6E)-farnesyl diphosphate = a di-trans,poly-cis-polyprenyl diphosphate + n diphosphate</text>
        <dbReference type="Rhea" id="RHEA:53008"/>
        <dbReference type="Rhea" id="RHEA-COMP:19494"/>
        <dbReference type="ChEBI" id="CHEBI:33019"/>
        <dbReference type="ChEBI" id="CHEBI:128769"/>
        <dbReference type="ChEBI" id="CHEBI:136960"/>
        <dbReference type="ChEBI" id="CHEBI:175763"/>
        <dbReference type="EC" id="2.5.1.87"/>
    </reaction>
</comment>
<comment type="similarity">
    <text evidence="4 12">Belongs to the UPP synthase family.</text>
</comment>
<accession>A0AAN9BPH0</accession>
<evidence type="ECO:0000256" key="5">
    <source>
        <dbReference type="ARBA" id="ARBA00022679"/>
    </source>
</evidence>
<dbReference type="PANTHER" id="PTHR10291">
    <property type="entry name" value="DEHYDRODOLICHYL DIPHOSPHATE SYNTHASE FAMILY MEMBER"/>
    <property type="match status" value="1"/>
</dbReference>
<comment type="caution">
    <text evidence="14">The sequence shown here is derived from an EMBL/GenBank/DDBJ whole genome shotgun (WGS) entry which is preliminary data.</text>
</comment>
<evidence type="ECO:0000256" key="11">
    <source>
        <dbReference type="ARBA" id="ARBA00064670"/>
    </source>
</evidence>
<evidence type="ECO:0000256" key="2">
    <source>
        <dbReference type="ARBA" id="ARBA00004406"/>
    </source>
</evidence>
<gene>
    <name evidence="14" type="ORF">V1264_016444</name>
</gene>
<dbReference type="FunFam" id="3.40.1180.10:FF:000002">
    <property type="entry name" value="Alkyl transferase"/>
    <property type="match status" value="1"/>
</dbReference>
<evidence type="ECO:0000256" key="9">
    <source>
        <dbReference type="ARBA" id="ARBA00047353"/>
    </source>
</evidence>
<evidence type="ECO:0000256" key="8">
    <source>
        <dbReference type="ARBA" id="ARBA00023136"/>
    </source>
</evidence>
<keyword evidence="7" id="KW-0460">Magnesium</keyword>
<keyword evidence="8" id="KW-0472">Membrane</keyword>
<dbReference type="NCBIfam" id="TIGR00055">
    <property type="entry name" value="uppS"/>
    <property type="match status" value="1"/>
</dbReference>
<dbReference type="InterPro" id="IPR001441">
    <property type="entry name" value="UPP_synth-like"/>
</dbReference>
<keyword evidence="13" id="KW-0175">Coiled coil</keyword>
<evidence type="ECO:0000313" key="14">
    <source>
        <dbReference type="EMBL" id="KAK7108774.1"/>
    </source>
</evidence>
<evidence type="ECO:0000313" key="15">
    <source>
        <dbReference type="Proteomes" id="UP001374579"/>
    </source>
</evidence>
<dbReference type="CDD" id="cd00475">
    <property type="entry name" value="Cis_IPPS"/>
    <property type="match status" value="1"/>
</dbReference>
<organism evidence="14 15">
    <name type="scientific">Littorina saxatilis</name>
    <dbReference type="NCBI Taxonomy" id="31220"/>
    <lineage>
        <taxon>Eukaryota</taxon>
        <taxon>Metazoa</taxon>
        <taxon>Spiralia</taxon>
        <taxon>Lophotrochozoa</taxon>
        <taxon>Mollusca</taxon>
        <taxon>Gastropoda</taxon>
        <taxon>Caenogastropoda</taxon>
        <taxon>Littorinimorpha</taxon>
        <taxon>Littorinoidea</taxon>
        <taxon>Littorinidae</taxon>
        <taxon>Littorina</taxon>
    </lineage>
</organism>